<proteinExistence type="predicted"/>
<dbReference type="InterPro" id="IPR046848">
    <property type="entry name" value="E_motif"/>
</dbReference>
<dbReference type="InterPro" id="IPR046960">
    <property type="entry name" value="PPR_At4g14850-like_plant"/>
</dbReference>
<dbReference type="Proteomes" id="UP000652761">
    <property type="component" value="Unassembled WGS sequence"/>
</dbReference>
<organism evidence="4 5">
    <name type="scientific">Colocasia esculenta</name>
    <name type="common">Wild taro</name>
    <name type="synonym">Arum esculentum</name>
    <dbReference type="NCBI Taxonomy" id="4460"/>
    <lineage>
        <taxon>Eukaryota</taxon>
        <taxon>Viridiplantae</taxon>
        <taxon>Streptophyta</taxon>
        <taxon>Embryophyta</taxon>
        <taxon>Tracheophyta</taxon>
        <taxon>Spermatophyta</taxon>
        <taxon>Magnoliopsida</taxon>
        <taxon>Liliopsida</taxon>
        <taxon>Araceae</taxon>
        <taxon>Aroideae</taxon>
        <taxon>Colocasieae</taxon>
        <taxon>Colocasia</taxon>
    </lineage>
</organism>
<dbReference type="Gene3D" id="1.25.40.10">
    <property type="entry name" value="Tetratricopeptide repeat domain"/>
    <property type="match status" value="3"/>
</dbReference>
<evidence type="ECO:0000256" key="2">
    <source>
        <dbReference type="PROSITE-ProRule" id="PRU00708"/>
    </source>
</evidence>
<feature type="region of interest" description="Disordered" evidence="3">
    <location>
        <begin position="1"/>
        <end position="40"/>
    </location>
</feature>
<feature type="repeat" description="PPR" evidence="2">
    <location>
        <begin position="324"/>
        <end position="358"/>
    </location>
</feature>
<dbReference type="GO" id="GO:0003723">
    <property type="term" value="F:RNA binding"/>
    <property type="evidence" value="ECO:0007669"/>
    <property type="project" value="InterPro"/>
</dbReference>
<dbReference type="AlphaFoldDB" id="A0A843XFE7"/>
<dbReference type="PANTHER" id="PTHR47926:SF345">
    <property type="entry name" value="(WILD MALAYSIAN BANANA) HYPOTHETICAL PROTEIN"/>
    <property type="match status" value="1"/>
</dbReference>
<dbReference type="InterPro" id="IPR011990">
    <property type="entry name" value="TPR-like_helical_dom_sf"/>
</dbReference>
<keyword evidence="5" id="KW-1185">Reference proteome</keyword>
<feature type="compositionally biased region" description="Pro residues" evidence="3">
    <location>
        <begin position="13"/>
        <end position="25"/>
    </location>
</feature>
<comment type="caution">
    <text evidence="4">The sequence shown here is derived from an EMBL/GenBank/DDBJ whole genome shotgun (WGS) entry which is preliminary data.</text>
</comment>
<dbReference type="OrthoDB" id="21254at2759"/>
<evidence type="ECO:0000256" key="1">
    <source>
        <dbReference type="ARBA" id="ARBA00022737"/>
    </source>
</evidence>
<dbReference type="Pfam" id="PF01535">
    <property type="entry name" value="PPR"/>
    <property type="match status" value="1"/>
</dbReference>
<evidence type="ECO:0000313" key="5">
    <source>
        <dbReference type="Proteomes" id="UP000652761"/>
    </source>
</evidence>
<reference evidence="4" key="1">
    <citation type="submission" date="2017-07" db="EMBL/GenBank/DDBJ databases">
        <title>Taro Niue Genome Assembly and Annotation.</title>
        <authorList>
            <person name="Atibalentja N."/>
            <person name="Keating K."/>
            <person name="Fields C.J."/>
        </authorList>
    </citation>
    <scope>NUCLEOTIDE SEQUENCE</scope>
    <source>
        <strain evidence="4">Niue_2</strain>
        <tissue evidence="4">Leaf</tissue>
    </source>
</reference>
<name>A0A843XFE7_COLES</name>
<keyword evidence="1" id="KW-0677">Repeat</keyword>
<dbReference type="Pfam" id="PF13041">
    <property type="entry name" value="PPR_2"/>
    <property type="match status" value="1"/>
</dbReference>
<dbReference type="InterPro" id="IPR002885">
    <property type="entry name" value="PPR_rpt"/>
</dbReference>
<evidence type="ECO:0000256" key="3">
    <source>
        <dbReference type="SAM" id="MobiDB-lite"/>
    </source>
</evidence>
<evidence type="ECO:0008006" key="6">
    <source>
        <dbReference type="Google" id="ProtNLM"/>
    </source>
</evidence>
<dbReference type="Pfam" id="PF20431">
    <property type="entry name" value="E_motif"/>
    <property type="match status" value="1"/>
</dbReference>
<dbReference type="GO" id="GO:0009451">
    <property type="term" value="P:RNA modification"/>
    <property type="evidence" value="ECO:0007669"/>
    <property type="project" value="InterPro"/>
</dbReference>
<dbReference type="PROSITE" id="PS51375">
    <property type="entry name" value="PPR"/>
    <property type="match status" value="1"/>
</dbReference>
<evidence type="ECO:0000313" key="4">
    <source>
        <dbReference type="EMBL" id="MQM18238.1"/>
    </source>
</evidence>
<dbReference type="EMBL" id="NMUH01008053">
    <property type="protein sequence ID" value="MQM18238.1"/>
    <property type="molecule type" value="Genomic_DNA"/>
</dbReference>
<sequence length="492" mass="54242">MRNPLLHFKQSRPPLPRRPPAPSPPTSDETTRPPPRPPPWDLLFRRVSTVDHLRQLLSHAIVAGLLAPGPSSSPSGSGVRNTGLPILNSALQTLAGGRSPEHAASLYGAIRRGGVAPDDYTFTFVLKAAARLGISRGGEQLHSLSLKLGFGFNVFVQNSLIHMYFACGMPVSARQAFDTMSHVIRDVVSWNSMISGRIGAVEAGRQIHGLIMVNGFDLDFFLGSSLIDAYAKCGFVHESRRVFDIMPDKNTISKVKPDEATMASVISACGQLGALDQGRWIHAYCDISGLGLNLKIKNALIDMYAKCGDMKRALQIFHDLEHRDVFSWTAMISGLAMNGFSDKALDLFSQMESLSMVVPNEITFLGVLSACSHAGIVERGFYYFHSMTEAYNLTPRIQHYGCIVDLLGRARLVTEALSFIRKMPIQPDLIIWRSLLFACRNSKNVELAELAVRCITELEPRKPGVHVLLSNVYALASKWRDVNVIDLTLKFI</sequence>
<protein>
    <recommendedName>
        <fullName evidence="6">Pentatricopeptide repeat-containing protein</fullName>
    </recommendedName>
</protein>
<gene>
    <name evidence="4" type="ORF">Taro_051227</name>
</gene>
<dbReference type="NCBIfam" id="TIGR00756">
    <property type="entry name" value="PPR"/>
    <property type="match status" value="2"/>
</dbReference>
<dbReference type="FunFam" id="1.25.40.10:FF:000989">
    <property type="entry name" value="Pentatricopeptide repeat-containing protein At1g31430"/>
    <property type="match status" value="1"/>
</dbReference>
<dbReference type="PANTHER" id="PTHR47926">
    <property type="entry name" value="PENTATRICOPEPTIDE REPEAT-CONTAINING PROTEIN"/>
    <property type="match status" value="1"/>
</dbReference>
<accession>A0A843XFE7</accession>